<keyword evidence="2" id="KW-1185">Reference proteome</keyword>
<proteinExistence type="predicted"/>
<evidence type="ECO:0000313" key="1">
    <source>
        <dbReference type="EMBL" id="OQU84325.1"/>
    </source>
</evidence>
<dbReference type="AlphaFoldDB" id="A0A1Z5RLJ1"/>
<reference evidence="1 2" key="1">
    <citation type="journal article" date="2009" name="Nature">
        <title>The Sorghum bicolor genome and the diversification of grasses.</title>
        <authorList>
            <person name="Paterson A.H."/>
            <person name="Bowers J.E."/>
            <person name="Bruggmann R."/>
            <person name="Dubchak I."/>
            <person name="Grimwood J."/>
            <person name="Gundlach H."/>
            <person name="Haberer G."/>
            <person name="Hellsten U."/>
            <person name="Mitros T."/>
            <person name="Poliakov A."/>
            <person name="Schmutz J."/>
            <person name="Spannagl M."/>
            <person name="Tang H."/>
            <person name="Wang X."/>
            <person name="Wicker T."/>
            <person name="Bharti A.K."/>
            <person name="Chapman J."/>
            <person name="Feltus F.A."/>
            <person name="Gowik U."/>
            <person name="Grigoriev I.V."/>
            <person name="Lyons E."/>
            <person name="Maher C.A."/>
            <person name="Martis M."/>
            <person name="Narechania A."/>
            <person name="Otillar R.P."/>
            <person name="Penning B.W."/>
            <person name="Salamov A.A."/>
            <person name="Wang Y."/>
            <person name="Zhang L."/>
            <person name="Carpita N.C."/>
            <person name="Freeling M."/>
            <person name="Gingle A.R."/>
            <person name="Hash C.T."/>
            <person name="Keller B."/>
            <person name="Klein P."/>
            <person name="Kresovich S."/>
            <person name="McCann M.C."/>
            <person name="Ming R."/>
            <person name="Peterson D.G."/>
            <person name="Mehboob-ur-Rahman"/>
            <person name="Ware D."/>
            <person name="Westhoff P."/>
            <person name="Mayer K.F."/>
            <person name="Messing J."/>
            <person name="Rokhsar D.S."/>
        </authorList>
    </citation>
    <scope>NUCLEOTIDE SEQUENCE [LARGE SCALE GENOMIC DNA]</scope>
    <source>
        <strain evidence="2">cv. BTx623</strain>
    </source>
</reference>
<reference evidence="2" key="2">
    <citation type="journal article" date="2018" name="Plant J.">
        <title>The Sorghum bicolor reference genome: improved assembly, gene annotations, a transcriptome atlas, and signatures of genome organization.</title>
        <authorList>
            <person name="McCormick R.F."/>
            <person name="Truong S.K."/>
            <person name="Sreedasyam A."/>
            <person name="Jenkins J."/>
            <person name="Shu S."/>
            <person name="Sims D."/>
            <person name="Kennedy M."/>
            <person name="Amirebrahimi M."/>
            <person name="Weers B.D."/>
            <person name="McKinley B."/>
            <person name="Mattison A."/>
            <person name="Morishige D.T."/>
            <person name="Grimwood J."/>
            <person name="Schmutz J."/>
            <person name="Mullet J.E."/>
        </authorList>
    </citation>
    <scope>NUCLEOTIDE SEQUENCE [LARGE SCALE GENOMIC DNA]</scope>
    <source>
        <strain evidence="2">cv. BTx623</strain>
    </source>
</reference>
<dbReference type="Gramene" id="OQU84325">
    <property type="protein sequence ID" value="OQU84325"/>
    <property type="gene ID" value="SORBI_3004G033650"/>
</dbReference>
<evidence type="ECO:0000313" key="2">
    <source>
        <dbReference type="Proteomes" id="UP000000768"/>
    </source>
</evidence>
<dbReference type="InParanoid" id="A0A1Z5RLJ1"/>
<dbReference type="Proteomes" id="UP000000768">
    <property type="component" value="Chromosome 4"/>
</dbReference>
<dbReference type="EMBL" id="CM000763">
    <property type="protein sequence ID" value="OQU84325.1"/>
    <property type="molecule type" value="Genomic_DNA"/>
</dbReference>
<protein>
    <submittedName>
        <fullName evidence="1">Uncharacterized protein</fullName>
    </submittedName>
</protein>
<organism evidence="1 2">
    <name type="scientific">Sorghum bicolor</name>
    <name type="common">Sorghum</name>
    <name type="synonym">Sorghum vulgare</name>
    <dbReference type="NCBI Taxonomy" id="4558"/>
    <lineage>
        <taxon>Eukaryota</taxon>
        <taxon>Viridiplantae</taxon>
        <taxon>Streptophyta</taxon>
        <taxon>Embryophyta</taxon>
        <taxon>Tracheophyta</taxon>
        <taxon>Spermatophyta</taxon>
        <taxon>Magnoliopsida</taxon>
        <taxon>Liliopsida</taxon>
        <taxon>Poales</taxon>
        <taxon>Poaceae</taxon>
        <taxon>PACMAD clade</taxon>
        <taxon>Panicoideae</taxon>
        <taxon>Andropogonodae</taxon>
        <taxon>Andropogoneae</taxon>
        <taxon>Sorghinae</taxon>
        <taxon>Sorghum</taxon>
    </lineage>
</organism>
<sequence>MTRLIYFAFNSMINLQLVDTTTHNNNNNKNCNTKEEVSKVFLEYSKRQEKLCQLKIEPFVIFFFQIHTRAAYHCIKRKIQEFITPRIEH</sequence>
<name>A0A1Z5RLJ1_SORBI</name>
<gene>
    <name evidence="1" type="ORF">SORBI_3004G033650</name>
</gene>
<accession>A0A1Z5RLJ1</accession>